<organism evidence="2 3">
    <name type="scientific">Hyella patelloides LEGE 07179</name>
    <dbReference type="NCBI Taxonomy" id="945734"/>
    <lineage>
        <taxon>Bacteria</taxon>
        <taxon>Bacillati</taxon>
        <taxon>Cyanobacteriota</taxon>
        <taxon>Cyanophyceae</taxon>
        <taxon>Pleurocapsales</taxon>
        <taxon>Hyellaceae</taxon>
        <taxon>Hyella</taxon>
    </lineage>
</organism>
<dbReference type="EMBL" id="CAACVJ010000017">
    <property type="protein sequence ID" value="VEP11663.1"/>
    <property type="molecule type" value="Genomic_DNA"/>
</dbReference>
<dbReference type="OrthoDB" id="571476at2"/>
<gene>
    <name evidence="2" type="ORF">H1P_1130005</name>
</gene>
<dbReference type="RefSeq" id="WP_144869275.1">
    <property type="nucleotide sequence ID" value="NZ_LR213867.1"/>
</dbReference>
<reference evidence="2 3" key="1">
    <citation type="submission" date="2019-01" db="EMBL/GenBank/DDBJ databases">
        <authorList>
            <person name="Brito A."/>
        </authorList>
    </citation>
    <scope>NUCLEOTIDE SEQUENCE [LARGE SCALE GENOMIC DNA]</scope>
    <source>
        <strain evidence="2">1</strain>
    </source>
</reference>
<accession>A0A563VJY3</accession>
<dbReference type="Proteomes" id="UP000320055">
    <property type="component" value="Unassembled WGS sequence"/>
</dbReference>
<evidence type="ECO:0000313" key="3">
    <source>
        <dbReference type="Proteomes" id="UP000320055"/>
    </source>
</evidence>
<proteinExistence type="predicted"/>
<feature type="domain" description="DUF4178" evidence="1">
    <location>
        <begin position="16"/>
        <end position="137"/>
    </location>
</feature>
<sequence>MVTETAESIKLENLRKGDLFQYNTQQWSIKDYATYKDRKGYKTEEWLIESDGSSVSIKTQRYLIREVDPENSPNSVNWYIAQEIKQPEIYVSDEEASNDNIVPTLLPKMLRQDTPFPQLRYLGIVYYLESQTGGTYKARMWRDTRVTWDC</sequence>
<name>A0A563VJY3_9CYAN</name>
<evidence type="ECO:0000259" key="1">
    <source>
        <dbReference type="Pfam" id="PF13785"/>
    </source>
</evidence>
<protein>
    <recommendedName>
        <fullName evidence="1">DUF4178 domain-containing protein</fullName>
    </recommendedName>
</protein>
<evidence type="ECO:0000313" key="2">
    <source>
        <dbReference type="EMBL" id="VEP11663.1"/>
    </source>
</evidence>
<dbReference type="InterPro" id="IPR025235">
    <property type="entry name" value="DUF4178"/>
</dbReference>
<dbReference type="AlphaFoldDB" id="A0A563VJY3"/>
<dbReference type="Pfam" id="PF13785">
    <property type="entry name" value="DUF4178"/>
    <property type="match status" value="1"/>
</dbReference>
<keyword evidence="3" id="KW-1185">Reference proteome</keyword>